<dbReference type="AlphaFoldDB" id="A0AAD5MLA4"/>
<protein>
    <submittedName>
        <fullName evidence="1">Uncharacterized protein</fullName>
    </submittedName>
</protein>
<name>A0AAD5MLA4_PARTN</name>
<organism evidence="1 2">
    <name type="scientific">Parelaphostrongylus tenuis</name>
    <name type="common">Meningeal worm</name>
    <dbReference type="NCBI Taxonomy" id="148309"/>
    <lineage>
        <taxon>Eukaryota</taxon>
        <taxon>Metazoa</taxon>
        <taxon>Ecdysozoa</taxon>
        <taxon>Nematoda</taxon>
        <taxon>Chromadorea</taxon>
        <taxon>Rhabditida</taxon>
        <taxon>Rhabditina</taxon>
        <taxon>Rhabditomorpha</taxon>
        <taxon>Strongyloidea</taxon>
        <taxon>Metastrongylidae</taxon>
        <taxon>Parelaphostrongylus</taxon>
    </lineage>
</organism>
<comment type="caution">
    <text evidence="1">The sequence shown here is derived from an EMBL/GenBank/DDBJ whole genome shotgun (WGS) entry which is preliminary data.</text>
</comment>
<evidence type="ECO:0000313" key="1">
    <source>
        <dbReference type="EMBL" id="KAJ1351067.1"/>
    </source>
</evidence>
<gene>
    <name evidence="1" type="ORF">KIN20_007007</name>
</gene>
<keyword evidence="2" id="KW-1185">Reference proteome</keyword>
<evidence type="ECO:0000313" key="2">
    <source>
        <dbReference type="Proteomes" id="UP001196413"/>
    </source>
</evidence>
<sequence length="96" mass="11121">MRISLVRDRVDCPPVYSHSLLTPCFQNGQMEYNAFVDIYNRTTNFINNHSEYKDYCLRFAYERGLSEEDPIRMTKKARTISNDCGASAQIIGSEED</sequence>
<feature type="non-terminal residue" evidence="1">
    <location>
        <position position="96"/>
    </location>
</feature>
<accession>A0AAD5MLA4</accession>
<proteinExistence type="predicted"/>
<dbReference type="Proteomes" id="UP001196413">
    <property type="component" value="Unassembled WGS sequence"/>
</dbReference>
<dbReference type="EMBL" id="JAHQIW010000995">
    <property type="protein sequence ID" value="KAJ1351067.1"/>
    <property type="molecule type" value="Genomic_DNA"/>
</dbReference>
<reference evidence="1" key="1">
    <citation type="submission" date="2021-06" db="EMBL/GenBank/DDBJ databases">
        <title>Parelaphostrongylus tenuis whole genome reference sequence.</title>
        <authorList>
            <person name="Garwood T.J."/>
            <person name="Larsen P.A."/>
            <person name="Fountain-Jones N.M."/>
            <person name="Garbe J.R."/>
            <person name="Macchietto M.G."/>
            <person name="Kania S.A."/>
            <person name="Gerhold R.W."/>
            <person name="Richards J.E."/>
            <person name="Wolf T.M."/>
        </authorList>
    </citation>
    <scope>NUCLEOTIDE SEQUENCE</scope>
    <source>
        <strain evidence="1">MNPRO001-30</strain>
        <tissue evidence="1">Meninges</tissue>
    </source>
</reference>